<dbReference type="AlphaFoldDB" id="A0AAW4VWE6"/>
<feature type="transmembrane region" description="Helical" evidence="7">
    <location>
        <begin position="45"/>
        <end position="66"/>
    </location>
</feature>
<sequence>MPENIQIICLVRLIVAAVCGLLIGVERQTRMKGAGSRTHMMVSLGAALMTLVSSYGFLPIVGAAGVSVDVSRVAASIAAGIGFLGAGVIFVHRGGVVGLTTAAGLWTTTGVGMAIGCGMYAPGITATALMLIAQVLLRGVERREKMQVTELVVGLTDGKGDLVRLYDWLEQRKITVREIDLKRQEGSSVKIVLYIAMPRHFDKADFLRLQEDIPGVQSVEI</sequence>
<evidence type="ECO:0000256" key="1">
    <source>
        <dbReference type="ARBA" id="ARBA00004651"/>
    </source>
</evidence>
<organism evidence="9 10">
    <name type="scientific">Agathobaculum butyriciproducens</name>
    <dbReference type="NCBI Taxonomy" id="1628085"/>
    <lineage>
        <taxon>Bacteria</taxon>
        <taxon>Bacillati</taxon>
        <taxon>Bacillota</taxon>
        <taxon>Clostridia</taxon>
        <taxon>Eubacteriales</taxon>
        <taxon>Butyricicoccaceae</taxon>
        <taxon>Agathobaculum</taxon>
    </lineage>
</organism>
<dbReference type="Pfam" id="PF02308">
    <property type="entry name" value="MgtC"/>
    <property type="match status" value="1"/>
</dbReference>
<accession>A0AAW4VWE6</accession>
<evidence type="ECO:0000256" key="2">
    <source>
        <dbReference type="ARBA" id="ARBA00009298"/>
    </source>
</evidence>
<proteinExistence type="inferred from homology"/>
<dbReference type="PRINTS" id="PR01837">
    <property type="entry name" value="MGTCSAPBPROT"/>
</dbReference>
<evidence type="ECO:0000259" key="8">
    <source>
        <dbReference type="Pfam" id="PF02308"/>
    </source>
</evidence>
<keyword evidence="10" id="KW-1185">Reference proteome</keyword>
<evidence type="ECO:0000313" key="9">
    <source>
        <dbReference type="EMBL" id="MCC2175795.1"/>
    </source>
</evidence>
<reference evidence="9 10" key="1">
    <citation type="submission" date="2021-10" db="EMBL/GenBank/DDBJ databases">
        <title>Anaerobic single-cell dispensing facilitates the cultivation of human gut bacteria.</title>
        <authorList>
            <person name="Afrizal A."/>
        </authorList>
    </citation>
    <scope>NUCLEOTIDE SEQUENCE [LARGE SCALE GENOMIC DNA]</scope>
    <source>
        <strain evidence="9 10">CLA-AA-H270</strain>
    </source>
</reference>
<comment type="similarity">
    <text evidence="2">Belongs to the MgtC/SapB family.</text>
</comment>
<keyword evidence="3" id="KW-1003">Cell membrane</keyword>
<feature type="transmembrane region" description="Helical" evidence="7">
    <location>
        <begin position="7"/>
        <end position="25"/>
    </location>
</feature>
<keyword evidence="4 7" id="KW-0812">Transmembrane</keyword>
<comment type="subcellular location">
    <subcellularLocation>
        <location evidence="1">Cell membrane</location>
        <topology evidence="1">Multi-pass membrane protein</topology>
    </subcellularLocation>
</comment>
<dbReference type="RefSeq" id="WP_227600018.1">
    <property type="nucleotide sequence ID" value="NZ_JAJEPX010000002.1"/>
</dbReference>
<dbReference type="GO" id="GO:0005886">
    <property type="term" value="C:plasma membrane"/>
    <property type="evidence" value="ECO:0007669"/>
    <property type="project" value="UniProtKB-SubCell"/>
</dbReference>
<evidence type="ECO:0000256" key="3">
    <source>
        <dbReference type="ARBA" id="ARBA00022475"/>
    </source>
</evidence>
<dbReference type="PANTHER" id="PTHR33778">
    <property type="entry name" value="PROTEIN MGTC"/>
    <property type="match status" value="1"/>
</dbReference>
<dbReference type="EMBL" id="JAJEPX010000002">
    <property type="protein sequence ID" value="MCC2175795.1"/>
    <property type="molecule type" value="Genomic_DNA"/>
</dbReference>
<dbReference type="Proteomes" id="UP001298753">
    <property type="component" value="Unassembled WGS sequence"/>
</dbReference>
<dbReference type="PANTHER" id="PTHR33778:SF1">
    <property type="entry name" value="MAGNESIUM TRANSPORTER YHID-RELATED"/>
    <property type="match status" value="1"/>
</dbReference>
<evidence type="ECO:0000313" key="10">
    <source>
        <dbReference type="Proteomes" id="UP001298753"/>
    </source>
</evidence>
<feature type="transmembrane region" description="Helical" evidence="7">
    <location>
        <begin position="111"/>
        <end position="137"/>
    </location>
</feature>
<keyword evidence="5 7" id="KW-1133">Transmembrane helix</keyword>
<comment type="caution">
    <text evidence="9">The sequence shown here is derived from an EMBL/GenBank/DDBJ whole genome shotgun (WGS) entry which is preliminary data.</text>
</comment>
<dbReference type="GeneID" id="98660366"/>
<dbReference type="InterPro" id="IPR049177">
    <property type="entry name" value="MgtC_SapB_SrpB_YhiD_N"/>
</dbReference>
<name>A0AAW4VWE6_9FIRM</name>
<evidence type="ECO:0000256" key="7">
    <source>
        <dbReference type="SAM" id="Phobius"/>
    </source>
</evidence>
<keyword evidence="6 7" id="KW-0472">Membrane</keyword>
<evidence type="ECO:0000256" key="6">
    <source>
        <dbReference type="ARBA" id="ARBA00023136"/>
    </source>
</evidence>
<gene>
    <name evidence="9" type="ORF">LKD22_01400</name>
</gene>
<feature type="transmembrane region" description="Helical" evidence="7">
    <location>
        <begin position="73"/>
        <end position="91"/>
    </location>
</feature>
<protein>
    <submittedName>
        <fullName evidence="9">MgtC/SapB family protein</fullName>
    </submittedName>
</protein>
<dbReference type="InterPro" id="IPR003416">
    <property type="entry name" value="MgtC/SapB/SrpB/YhiD_fam"/>
</dbReference>
<feature type="domain" description="MgtC/SapB/SrpB/YhiD N-terminal" evidence="8">
    <location>
        <begin position="13"/>
        <end position="142"/>
    </location>
</feature>
<evidence type="ECO:0000256" key="4">
    <source>
        <dbReference type="ARBA" id="ARBA00022692"/>
    </source>
</evidence>
<evidence type="ECO:0000256" key="5">
    <source>
        <dbReference type="ARBA" id="ARBA00022989"/>
    </source>
</evidence>